<reference evidence="2 3" key="1">
    <citation type="submission" date="2023-05" db="EMBL/GenBank/DDBJ databases">
        <title>Corynebacterium suedekumii sp. nov. and Corynebacterium breve sp. nov. isolated from raw cow's milk.</title>
        <authorList>
            <person name="Baer M.K."/>
            <person name="Mehl L."/>
            <person name="Hellmuth R."/>
            <person name="Marke G."/>
            <person name="Lipski A."/>
        </authorList>
    </citation>
    <scope>NUCLEOTIDE SEQUENCE [LARGE SCALE GENOMIC DNA]</scope>
    <source>
        <strain evidence="2 3">R4</strain>
    </source>
</reference>
<proteinExistence type="predicted"/>
<keyword evidence="1" id="KW-0732">Signal</keyword>
<evidence type="ECO:0000256" key="1">
    <source>
        <dbReference type="SAM" id="SignalP"/>
    </source>
</evidence>
<protein>
    <submittedName>
        <fullName evidence="2">DUF3558 family protein</fullName>
    </submittedName>
</protein>
<feature type="chain" id="PRO_5045662567" evidence="1">
    <location>
        <begin position="18"/>
        <end position="207"/>
    </location>
</feature>
<dbReference type="Proteomes" id="UP001225598">
    <property type="component" value="Chromosome"/>
</dbReference>
<gene>
    <name evidence="2" type="ORF">QP027_07370</name>
</gene>
<sequence length="207" mass="21672">MKRTAIIACLLSTGVLASCTSLIDDQPAPTHTSGQEGADVVDASSGADASTDAFHFASGDLEIGPFDPEETLPVLFDPCKEISADEFAAIGFTTDGVTIPAHGGQVLGCGLESDSVAPFPDSIVVAGLLASSKEVERQARMQEGMSSTVLKNAVVVENRPFDGTACGSYVETHRGTLWVEVSNGRSGTDLFSLCNQSLEILENLYKI</sequence>
<feature type="signal peptide" evidence="1">
    <location>
        <begin position="1"/>
        <end position="17"/>
    </location>
</feature>
<keyword evidence="3" id="KW-1185">Reference proteome</keyword>
<accession>A0ABY8VEA1</accession>
<dbReference type="RefSeq" id="WP_284823701.1">
    <property type="nucleotide sequence ID" value="NZ_CP126969.1"/>
</dbReference>
<evidence type="ECO:0000313" key="3">
    <source>
        <dbReference type="Proteomes" id="UP001225598"/>
    </source>
</evidence>
<dbReference type="Pfam" id="PF12079">
    <property type="entry name" value="DUF3558"/>
    <property type="match status" value="1"/>
</dbReference>
<dbReference type="InterPro" id="IPR024520">
    <property type="entry name" value="DUF3558"/>
</dbReference>
<dbReference type="EMBL" id="CP126969">
    <property type="protein sequence ID" value="WIM66953.1"/>
    <property type="molecule type" value="Genomic_DNA"/>
</dbReference>
<name>A0ABY8VEA1_9CORY</name>
<evidence type="ECO:0000313" key="2">
    <source>
        <dbReference type="EMBL" id="WIM66953.1"/>
    </source>
</evidence>
<organism evidence="2 3">
    <name type="scientific">Corynebacterium breve</name>
    <dbReference type="NCBI Taxonomy" id="3049799"/>
    <lineage>
        <taxon>Bacteria</taxon>
        <taxon>Bacillati</taxon>
        <taxon>Actinomycetota</taxon>
        <taxon>Actinomycetes</taxon>
        <taxon>Mycobacteriales</taxon>
        <taxon>Corynebacteriaceae</taxon>
        <taxon>Corynebacterium</taxon>
    </lineage>
</organism>
<dbReference type="PROSITE" id="PS51257">
    <property type="entry name" value="PROKAR_LIPOPROTEIN"/>
    <property type="match status" value="1"/>
</dbReference>